<dbReference type="Pfam" id="PF17871">
    <property type="entry name" value="AAA_lid_9"/>
    <property type="match status" value="1"/>
</dbReference>
<dbReference type="SUPFAM" id="SSF81923">
    <property type="entry name" value="Double Clp-N motif"/>
    <property type="match status" value="1"/>
</dbReference>
<keyword evidence="4 10" id="KW-0547">Nucleotide-binding</keyword>
<proteinExistence type="inferred from homology"/>
<evidence type="ECO:0000256" key="10">
    <source>
        <dbReference type="RuleBase" id="RU004432"/>
    </source>
</evidence>
<dbReference type="PROSITE" id="PS00871">
    <property type="entry name" value="CLPAB_2"/>
    <property type="match status" value="1"/>
</dbReference>
<name>A0A3E2TH67_9FIRM</name>
<dbReference type="SUPFAM" id="SSF52540">
    <property type="entry name" value="P-loop containing nucleoside triphosphate hydrolases"/>
    <property type="match status" value="2"/>
</dbReference>
<dbReference type="InterPro" id="IPR017730">
    <property type="entry name" value="Chaperonin_ClpB"/>
</dbReference>
<dbReference type="GO" id="GO:0034605">
    <property type="term" value="P:cellular response to heat"/>
    <property type="evidence" value="ECO:0007669"/>
    <property type="project" value="TreeGrafter"/>
</dbReference>
<dbReference type="PROSITE" id="PS00870">
    <property type="entry name" value="CLPAB_1"/>
    <property type="match status" value="1"/>
</dbReference>
<dbReference type="CDD" id="cd00009">
    <property type="entry name" value="AAA"/>
    <property type="match status" value="1"/>
</dbReference>
<comment type="function">
    <text evidence="11">Part of a stress-induced multi-chaperone system, it is involved in the recovery of the cell from heat-induced damage, in cooperation with DnaK, DnaJ and GrpE.</text>
</comment>
<evidence type="ECO:0000256" key="9">
    <source>
        <dbReference type="PROSITE-ProRule" id="PRU01251"/>
    </source>
</evidence>
<dbReference type="FunFam" id="3.40.50.300:FF:000120">
    <property type="entry name" value="ATP-dependent chaperone ClpB"/>
    <property type="match status" value="1"/>
</dbReference>
<evidence type="ECO:0000256" key="1">
    <source>
        <dbReference type="ARBA" id="ARBA00004496"/>
    </source>
</evidence>
<dbReference type="Pfam" id="PF10431">
    <property type="entry name" value="ClpB_D2-small"/>
    <property type="match status" value="1"/>
</dbReference>
<evidence type="ECO:0000259" key="12">
    <source>
        <dbReference type="PROSITE" id="PS51903"/>
    </source>
</evidence>
<protein>
    <recommendedName>
        <fullName evidence="11">Chaperone protein ClpB</fullName>
    </recommendedName>
</protein>
<evidence type="ECO:0000313" key="13">
    <source>
        <dbReference type="EMBL" id="RGB74737.1"/>
    </source>
</evidence>
<dbReference type="RefSeq" id="WP_117522233.1">
    <property type="nucleotide sequence ID" value="NZ_QVEU01000009.1"/>
</dbReference>
<feature type="coiled-coil region" evidence="11">
    <location>
        <begin position="411"/>
        <end position="498"/>
    </location>
</feature>
<evidence type="ECO:0000256" key="11">
    <source>
        <dbReference type="RuleBase" id="RU362034"/>
    </source>
</evidence>
<dbReference type="FunFam" id="3.40.50.300:FF:000010">
    <property type="entry name" value="Chaperone clpB 1, putative"/>
    <property type="match status" value="1"/>
</dbReference>
<keyword evidence="14" id="KW-1185">Reference proteome</keyword>
<dbReference type="InterPro" id="IPR028299">
    <property type="entry name" value="ClpA/B_CS2"/>
</dbReference>
<comment type="similarity">
    <text evidence="2 10">Belongs to the ClpA/ClpB family.</text>
</comment>
<gene>
    <name evidence="11 13" type="primary">clpB</name>
    <name evidence="13" type="ORF">DXA39_08205</name>
</gene>
<feature type="domain" description="Clp R" evidence="12">
    <location>
        <begin position="3"/>
        <end position="145"/>
    </location>
</feature>
<dbReference type="GO" id="GO:0005524">
    <property type="term" value="F:ATP binding"/>
    <property type="evidence" value="ECO:0007669"/>
    <property type="project" value="UniProtKB-UniRule"/>
</dbReference>
<dbReference type="InterPro" id="IPR004176">
    <property type="entry name" value="Clp_R_N"/>
</dbReference>
<dbReference type="EMBL" id="QVEU01000009">
    <property type="protein sequence ID" value="RGB74737.1"/>
    <property type="molecule type" value="Genomic_DNA"/>
</dbReference>
<dbReference type="PRINTS" id="PR00300">
    <property type="entry name" value="CLPPROTEASEA"/>
</dbReference>
<evidence type="ECO:0000313" key="14">
    <source>
        <dbReference type="Proteomes" id="UP000261011"/>
    </source>
</evidence>
<dbReference type="Pfam" id="PF02861">
    <property type="entry name" value="Clp_N"/>
    <property type="match status" value="1"/>
</dbReference>
<evidence type="ECO:0000256" key="5">
    <source>
        <dbReference type="ARBA" id="ARBA00022840"/>
    </source>
</evidence>
<keyword evidence="7 10" id="KW-0143">Chaperone</keyword>
<dbReference type="FunFam" id="3.40.50.300:FF:000025">
    <property type="entry name" value="ATP-dependent Clp protease subunit"/>
    <property type="match status" value="1"/>
</dbReference>
<dbReference type="InterPro" id="IPR003959">
    <property type="entry name" value="ATPase_AAA_core"/>
</dbReference>
<evidence type="ECO:0000256" key="3">
    <source>
        <dbReference type="ARBA" id="ARBA00022737"/>
    </source>
</evidence>
<dbReference type="PANTHER" id="PTHR11638">
    <property type="entry name" value="ATP-DEPENDENT CLP PROTEASE"/>
    <property type="match status" value="1"/>
</dbReference>
<dbReference type="Pfam" id="PF00004">
    <property type="entry name" value="AAA"/>
    <property type="match status" value="1"/>
</dbReference>
<dbReference type="Gene3D" id="1.10.1780.10">
    <property type="entry name" value="Clp, N-terminal domain"/>
    <property type="match status" value="1"/>
</dbReference>
<dbReference type="SMART" id="SM00382">
    <property type="entry name" value="AAA"/>
    <property type="match status" value="2"/>
</dbReference>
<evidence type="ECO:0000256" key="7">
    <source>
        <dbReference type="ARBA" id="ARBA00023186"/>
    </source>
</evidence>
<dbReference type="InterPro" id="IPR027417">
    <property type="entry name" value="P-loop_NTPase"/>
</dbReference>
<keyword evidence="11" id="KW-0346">Stress response</keyword>
<dbReference type="GO" id="GO:0042026">
    <property type="term" value="P:protein refolding"/>
    <property type="evidence" value="ECO:0007669"/>
    <property type="project" value="UniProtKB-UniRule"/>
</dbReference>
<dbReference type="PANTHER" id="PTHR11638:SF18">
    <property type="entry name" value="HEAT SHOCK PROTEIN 104"/>
    <property type="match status" value="1"/>
</dbReference>
<keyword evidence="11" id="KW-0963">Cytoplasm</keyword>
<dbReference type="GO" id="GO:0016887">
    <property type="term" value="F:ATP hydrolysis activity"/>
    <property type="evidence" value="ECO:0007669"/>
    <property type="project" value="InterPro"/>
</dbReference>
<evidence type="ECO:0000256" key="8">
    <source>
        <dbReference type="ARBA" id="ARBA00026057"/>
    </source>
</evidence>
<dbReference type="InterPro" id="IPR050130">
    <property type="entry name" value="ClpA_ClpB"/>
</dbReference>
<keyword evidence="6 11" id="KW-0175">Coiled coil</keyword>
<comment type="subunit">
    <text evidence="8">Homohexamer. The oligomerization is ATP-dependent.</text>
</comment>
<keyword evidence="5 10" id="KW-0067">ATP-binding</keyword>
<evidence type="ECO:0000256" key="4">
    <source>
        <dbReference type="ARBA" id="ARBA00022741"/>
    </source>
</evidence>
<comment type="subcellular location">
    <subcellularLocation>
        <location evidence="1 11">Cytoplasm</location>
    </subcellularLocation>
</comment>
<dbReference type="Proteomes" id="UP000261011">
    <property type="component" value="Unassembled WGS sequence"/>
</dbReference>
<comment type="caution">
    <text evidence="13">The sequence shown here is derived from an EMBL/GenBank/DDBJ whole genome shotgun (WGS) entry which is preliminary data.</text>
</comment>
<dbReference type="Gene3D" id="3.40.50.300">
    <property type="entry name" value="P-loop containing nucleotide triphosphate hydrolases"/>
    <property type="match status" value="3"/>
</dbReference>
<dbReference type="InterPro" id="IPR036628">
    <property type="entry name" value="Clp_N_dom_sf"/>
</dbReference>
<dbReference type="Pfam" id="PF07724">
    <property type="entry name" value="AAA_2"/>
    <property type="match status" value="1"/>
</dbReference>
<dbReference type="OrthoDB" id="9803641at2"/>
<dbReference type="CDD" id="cd19499">
    <property type="entry name" value="RecA-like_ClpB_Hsp104-like"/>
    <property type="match status" value="1"/>
</dbReference>
<organism evidence="13 14">
    <name type="scientific">Anaerococcus nagyae</name>
    <dbReference type="NCBI Taxonomy" id="1755241"/>
    <lineage>
        <taxon>Bacteria</taxon>
        <taxon>Bacillati</taxon>
        <taxon>Bacillota</taxon>
        <taxon>Tissierellia</taxon>
        <taxon>Tissierellales</taxon>
        <taxon>Peptoniphilaceae</taxon>
        <taxon>Anaerococcus</taxon>
    </lineage>
</organism>
<reference evidence="13 14" key="1">
    <citation type="submission" date="2018-08" db="EMBL/GenBank/DDBJ databases">
        <title>A genome reference for cultivated species of the human gut microbiota.</title>
        <authorList>
            <person name="Zou Y."/>
            <person name="Xue W."/>
            <person name="Luo G."/>
        </authorList>
    </citation>
    <scope>NUCLEOTIDE SEQUENCE [LARGE SCALE GENOMIC DNA]</scope>
    <source>
        <strain evidence="13 14">OF01-3</strain>
    </source>
</reference>
<evidence type="ECO:0000256" key="2">
    <source>
        <dbReference type="ARBA" id="ARBA00008675"/>
    </source>
</evidence>
<dbReference type="AlphaFoldDB" id="A0A3E2TH67"/>
<dbReference type="InterPro" id="IPR041546">
    <property type="entry name" value="ClpA/ClpB_AAA_lid"/>
</dbReference>
<sequence length="861" mass="96954">MDYNKFTQKSAEAINDANNIAIKNSNPEVNEIHLNYALIEDSNSIVSQVIKTMGVDYDAYKNEIKDLMERLPQASGGSNIYPTQTFTRILLKSEDEANAMGDSFVSVEHIFSALLNEKTQVSDVNKSYGLKYKEFKSSIDKVRKGQKVTTDNPEETNNPLEKFGRDLTQEAREGKIDPVIGRDSEIRNALRILSRRKKNNPVLIGNPGVGKTAIVEGLAQRIVNNDVPEPLQGRTIFSLDMGSLVAGAKYRGQFEERLKAVLEEVQNSDGQIIMFIDEIHTLVGAGKSEGAMDASNIMKPMLARGEIKVIGATTLNEYREYIEKDGALERRFQKVMVNEPSIEDTISILRGIKDKYEIFHGIRIQDSAVIAAAELSDRYITDRFLPDKAIDLMDEACATVRTEIDTMPTYLDEQKRKLLQLQIEITALKKEEDESSKKRLAILEKELADLSEKYDEDFLKWKEQKSSIDDVKKIKEEIDKVNVEIDQAERNYDFEKLSELRYGTLPALEEKLKKASELSQNDNADSIKEQVTDEDVADVVSNWTGIPVSKLVESERSKILHLPEKLHERVIGQDQAVESVSDAIIRARSGLKDQSKPIGSFIFLGPTGVGKTELAKALSEAMFDDENHMIRIDMSEYMEKYSVSRLIGAAPGYVGYEEGGQLTEAVRRMPYSVILFDEIEKAHPDVFNILLQVLDDGRLTDSMGRTVDFKNTIIIMTSNIGSSYLLDGLKDDGSIDEENKNLVEESLRASFKPEFLNRIDDIVMFSPLTSEQVYNIIDLQVEDIKKRLKDLNIGLEITPAAKEYILANSYDVEFGARPVKRYLQTNVETKLGKLIIEGKIGAKDTAILDVDSEKKLTFKKN</sequence>
<dbReference type="InterPro" id="IPR018368">
    <property type="entry name" value="ClpA/B_CS1"/>
</dbReference>
<keyword evidence="3 9" id="KW-0677">Repeat</keyword>
<comment type="subunit">
    <text evidence="11">Homohexamer; The oligomerization is ATP-dependent.</text>
</comment>
<dbReference type="InterPro" id="IPR019489">
    <property type="entry name" value="Clp_ATPase_C"/>
</dbReference>
<dbReference type="PROSITE" id="PS51903">
    <property type="entry name" value="CLP_R"/>
    <property type="match status" value="1"/>
</dbReference>
<dbReference type="InterPro" id="IPR001270">
    <property type="entry name" value="ClpA/B"/>
</dbReference>
<dbReference type="InterPro" id="IPR003593">
    <property type="entry name" value="AAA+_ATPase"/>
</dbReference>
<dbReference type="SMART" id="SM01086">
    <property type="entry name" value="ClpB_D2-small"/>
    <property type="match status" value="1"/>
</dbReference>
<dbReference type="GO" id="GO:0005737">
    <property type="term" value="C:cytoplasm"/>
    <property type="evidence" value="ECO:0007669"/>
    <property type="project" value="UniProtKB-SubCell"/>
</dbReference>
<accession>A0A3E2TH67</accession>
<evidence type="ECO:0000256" key="6">
    <source>
        <dbReference type="ARBA" id="ARBA00023054"/>
    </source>
</evidence>
<dbReference type="Gene3D" id="1.10.8.60">
    <property type="match status" value="1"/>
</dbReference>
<dbReference type="NCBIfam" id="TIGR03346">
    <property type="entry name" value="chaperone_ClpB"/>
    <property type="match status" value="1"/>
</dbReference>